<dbReference type="InterPro" id="IPR008407">
    <property type="entry name" value="Brnchd-chn_aa_trnsp_AzlD"/>
</dbReference>
<organism evidence="2 3">
    <name type="scientific">Pseudovibrio ascidiaceicola</name>
    <dbReference type="NCBI Taxonomy" id="285279"/>
    <lineage>
        <taxon>Bacteria</taxon>
        <taxon>Pseudomonadati</taxon>
        <taxon>Pseudomonadota</taxon>
        <taxon>Alphaproteobacteria</taxon>
        <taxon>Hyphomicrobiales</taxon>
        <taxon>Stappiaceae</taxon>
        <taxon>Pseudovibrio</taxon>
    </lineage>
</organism>
<protein>
    <submittedName>
        <fullName evidence="2">Branched-chain amino acid transport protein (AzlD)</fullName>
    </submittedName>
</protein>
<keyword evidence="1" id="KW-0812">Transmembrane</keyword>
<sequence>MSEVYGSWWWPYVMILVAGFLATECWRWIGVFASGKLREDSLLFAWVRAVATALIAGIIARLVLFPEGVLGDVPVWLRLAAVASGVVGYKLLNDRLMAGIISAEFVLIGGWAFLI</sequence>
<feature type="transmembrane region" description="Helical" evidence="1">
    <location>
        <begin position="97"/>
        <end position="114"/>
    </location>
</feature>
<proteinExistence type="predicted"/>
<comment type="caution">
    <text evidence="2">The sequence shown here is derived from an EMBL/GenBank/DDBJ whole genome shotgun (WGS) entry which is preliminary data.</text>
</comment>
<keyword evidence="3" id="KW-1185">Reference proteome</keyword>
<evidence type="ECO:0000313" key="3">
    <source>
        <dbReference type="Proteomes" id="UP000199598"/>
    </source>
</evidence>
<evidence type="ECO:0000256" key="1">
    <source>
        <dbReference type="SAM" id="Phobius"/>
    </source>
</evidence>
<dbReference type="EMBL" id="FOSK01000016">
    <property type="protein sequence ID" value="SFL08976.1"/>
    <property type="molecule type" value="Genomic_DNA"/>
</dbReference>
<dbReference type="Pfam" id="PF05437">
    <property type="entry name" value="AzlD"/>
    <property type="match status" value="1"/>
</dbReference>
<accession>A0A1I4EWR2</accession>
<name>A0A1I4EWR2_9HYPH</name>
<feature type="transmembrane region" description="Helical" evidence="1">
    <location>
        <begin position="12"/>
        <end position="30"/>
    </location>
</feature>
<keyword evidence="1" id="KW-1133">Transmembrane helix</keyword>
<dbReference type="RefSeq" id="WP_063300649.1">
    <property type="nucleotide sequence ID" value="NZ_FOSK01000016.1"/>
</dbReference>
<gene>
    <name evidence="2" type="ORF">SAMN04488518_11660</name>
</gene>
<feature type="transmembrane region" description="Helical" evidence="1">
    <location>
        <begin position="42"/>
        <end position="63"/>
    </location>
</feature>
<evidence type="ECO:0000313" key="2">
    <source>
        <dbReference type="EMBL" id="SFL08976.1"/>
    </source>
</evidence>
<keyword evidence="1" id="KW-0472">Membrane</keyword>
<reference evidence="2 3" key="1">
    <citation type="submission" date="2016-10" db="EMBL/GenBank/DDBJ databases">
        <authorList>
            <person name="Varghese N."/>
            <person name="Submissions S."/>
        </authorList>
    </citation>
    <scope>NUCLEOTIDE SEQUENCE [LARGE SCALE GENOMIC DNA]</scope>
    <source>
        <strain evidence="2 3">DSM 16392</strain>
    </source>
</reference>
<dbReference type="Proteomes" id="UP000199598">
    <property type="component" value="Unassembled WGS sequence"/>
</dbReference>